<sequence length="264" mass="30711">MKRNLLSFIIFSDFGIFSKPDITETKLTYDLIPKPSVLGILGALIGLEGYRKKKENPEFIAKLSGIRIGVTPLKLKNGSIPPYKKSDFENNYLPFRKEFIQFNNYHGYGSYEPGGNLIVNEQILINPAYRIYLEKGTVQDSIFAQLKKNLQENRAYFMPYMGKNEFPLNIIYEGEYEYREITDKIETKFKTIVFNDILAKDEIDLVVDANLDFFFYQNYPIGLKDNQYIFKTVVFSNSEFLVKKTVNDEYILVSDENGETIFLF</sequence>
<organism evidence="1">
    <name type="scientific">Candidatus Heimdallarchaeum endolithica</name>
    <dbReference type="NCBI Taxonomy" id="2876572"/>
    <lineage>
        <taxon>Archaea</taxon>
        <taxon>Promethearchaeati</taxon>
        <taxon>Candidatus Heimdallarchaeota</taxon>
        <taxon>Candidatus Heimdallarchaeia (ex Rinke et al. 2021) (nom. nud.)</taxon>
        <taxon>Candidatus Heimdallarchaeales</taxon>
        <taxon>Candidatus Heimdallarchaeaceae</taxon>
        <taxon>Candidatus Heimdallarchaeum</taxon>
    </lineage>
</organism>
<protein>
    <submittedName>
        <fullName evidence="1">Type I-B CRISPR-associated protein Cas5b</fullName>
    </submittedName>
</protein>
<accession>A0A9Y1BQP5</accession>
<dbReference type="NCBIfam" id="TIGR02592">
    <property type="entry name" value="cas_Cas5h"/>
    <property type="match status" value="1"/>
</dbReference>
<proteinExistence type="predicted"/>
<dbReference type="InterPro" id="IPR013421">
    <property type="entry name" value="CRISPR-assoc_prot_Cas5_HALMA"/>
</dbReference>
<dbReference type="Gene3D" id="3.30.70.2660">
    <property type="match status" value="1"/>
</dbReference>
<evidence type="ECO:0000313" key="1">
    <source>
        <dbReference type="EMBL" id="UJG43464.1"/>
    </source>
</evidence>
<dbReference type="Proteomes" id="UP001200513">
    <property type="component" value="Chromosome"/>
</dbReference>
<dbReference type="AlphaFoldDB" id="A0A9Y1BQP5"/>
<reference evidence="1" key="1">
    <citation type="journal article" date="2022" name="Nat. Microbiol.">
        <title>Unique mobile elements and scalable gene flow at the prokaryote-eukaryote boundary revealed by circularized Asgard archaea genomes.</title>
        <authorList>
            <person name="Wu F."/>
            <person name="Speth D.R."/>
            <person name="Philosof A."/>
            <person name="Cremiere A."/>
            <person name="Narayanan A."/>
            <person name="Barco R.A."/>
            <person name="Connon S.A."/>
            <person name="Amend J.P."/>
            <person name="Antoshechkin I.A."/>
            <person name="Orphan V.J."/>
        </authorList>
    </citation>
    <scope>NUCLEOTIDE SEQUENCE</scope>
    <source>
        <strain evidence="1">PR6</strain>
    </source>
</reference>
<gene>
    <name evidence="1" type="primary">cas5b</name>
    <name evidence="1" type="ORF">K9W46_13980</name>
</gene>
<name>A0A9Y1BQP5_9ARCH</name>
<dbReference type="EMBL" id="CP084167">
    <property type="protein sequence ID" value="UJG43464.1"/>
    <property type="molecule type" value="Genomic_DNA"/>
</dbReference>